<organism evidence="1">
    <name type="scientific">Timema bartmani</name>
    <dbReference type="NCBI Taxonomy" id="61472"/>
    <lineage>
        <taxon>Eukaryota</taxon>
        <taxon>Metazoa</taxon>
        <taxon>Ecdysozoa</taxon>
        <taxon>Arthropoda</taxon>
        <taxon>Hexapoda</taxon>
        <taxon>Insecta</taxon>
        <taxon>Pterygota</taxon>
        <taxon>Neoptera</taxon>
        <taxon>Polyneoptera</taxon>
        <taxon>Phasmatodea</taxon>
        <taxon>Timematodea</taxon>
        <taxon>Timematoidea</taxon>
        <taxon>Timematidae</taxon>
        <taxon>Timema</taxon>
    </lineage>
</organism>
<gene>
    <name evidence="1" type="ORF">TBIB3V08_LOCUS11788</name>
</gene>
<accession>A0A7R9FA81</accession>
<dbReference type="AlphaFoldDB" id="A0A7R9FA81"/>
<protein>
    <submittedName>
        <fullName evidence="1">Uncharacterized protein</fullName>
    </submittedName>
</protein>
<dbReference type="EMBL" id="OD571875">
    <property type="protein sequence ID" value="CAD7449514.1"/>
    <property type="molecule type" value="Genomic_DNA"/>
</dbReference>
<sequence length="130" mass="14157">MTSRLRNKSLSTPHALFQQSLAQSGRPLTLETLKRRKTVQVSTLVLDPDHGVCSALVLDPDHGVCSNLVLDPDHEITEFVQLWCLDPDHGVCSTLVLDPDHGVCSTLVLVQMTAVSCELSVSTKEAIGLR</sequence>
<reference evidence="1" key="1">
    <citation type="submission" date="2020-11" db="EMBL/GenBank/DDBJ databases">
        <authorList>
            <person name="Tran Van P."/>
        </authorList>
    </citation>
    <scope>NUCLEOTIDE SEQUENCE</scope>
</reference>
<evidence type="ECO:0000313" key="1">
    <source>
        <dbReference type="EMBL" id="CAD7449514.1"/>
    </source>
</evidence>
<name>A0A7R9FA81_9NEOP</name>
<proteinExistence type="predicted"/>